<gene>
    <name evidence="2" type="ORF">ECRASSUSDP1_LOCUS12098</name>
</gene>
<dbReference type="EMBL" id="CAMPGE010011987">
    <property type="protein sequence ID" value="CAI2370779.1"/>
    <property type="molecule type" value="Genomic_DNA"/>
</dbReference>
<proteinExistence type="predicted"/>
<feature type="region of interest" description="Disordered" evidence="1">
    <location>
        <begin position="311"/>
        <end position="361"/>
    </location>
</feature>
<dbReference type="Proteomes" id="UP001295684">
    <property type="component" value="Unassembled WGS sequence"/>
</dbReference>
<keyword evidence="3" id="KW-1185">Reference proteome</keyword>
<accession>A0AAD1XC18</accession>
<reference evidence="2" key="1">
    <citation type="submission" date="2023-07" db="EMBL/GenBank/DDBJ databases">
        <authorList>
            <consortium name="AG Swart"/>
            <person name="Singh M."/>
            <person name="Singh A."/>
            <person name="Seah K."/>
            <person name="Emmerich C."/>
        </authorList>
    </citation>
    <scope>NUCLEOTIDE SEQUENCE</scope>
    <source>
        <strain evidence="2">DP1</strain>
    </source>
</reference>
<dbReference type="AlphaFoldDB" id="A0AAD1XC18"/>
<name>A0AAD1XC18_EUPCR</name>
<comment type="caution">
    <text evidence="2">The sequence shown here is derived from an EMBL/GenBank/DDBJ whole genome shotgun (WGS) entry which is preliminary data.</text>
</comment>
<evidence type="ECO:0000313" key="2">
    <source>
        <dbReference type="EMBL" id="CAI2370779.1"/>
    </source>
</evidence>
<sequence>MRTGNKSVVIQRSPFPKYKLQVNEFEESNKEVYLLHEKNLKEHRERLKRIMQKTIKGNPHQKSQVTREWFLANKSKDHSIIQSRKKSNISRENTILFNKLLDISLGKMSDLPFVKTHKNNLFQKNDKKSRYKRTGSVNPSPSKIGIKDLRFSSVDSPKYEDSTSLNYSIRKLEKRRIERENLKLAAKLITAESGLKRTKLLGDYKLSQKYKKLRSRKHFNPETPEKSKFPPVTRKLIIKEESIDFENIKVNPEHFFEKRSDKAEEVKQISASMNNPQLDSASIQEVGSPMNFGDDLMLQRKVKRVKPRKRYKNEIKSGPSSPRHINYDHNMHRTNKDKLNVYKPVDTSNKKKKLKIKETKD</sequence>
<organism evidence="2 3">
    <name type="scientific">Euplotes crassus</name>
    <dbReference type="NCBI Taxonomy" id="5936"/>
    <lineage>
        <taxon>Eukaryota</taxon>
        <taxon>Sar</taxon>
        <taxon>Alveolata</taxon>
        <taxon>Ciliophora</taxon>
        <taxon>Intramacronucleata</taxon>
        <taxon>Spirotrichea</taxon>
        <taxon>Hypotrichia</taxon>
        <taxon>Euplotida</taxon>
        <taxon>Euplotidae</taxon>
        <taxon>Moneuplotes</taxon>
    </lineage>
</organism>
<evidence type="ECO:0000313" key="3">
    <source>
        <dbReference type="Proteomes" id="UP001295684"/>
    </source>
</evidence>
<protein>
    <submittedName>
        <fullName evidence="2">Uncharacterized protein</fullName>
    </submittedName>
</protein>
<evidence type="ECO:0000256" key="1">
    <source>
        <dbReference type="SAM" id="MobiDB-lite"/>
    </source>
</evidence>
<feature type="compositionally biased region" description="Basic and acidic residues" evidence="1">
    <location>
        <begin position="325"/>
        <end position="340"/>
    </location>
</feature>